<dbReference type="STRING" id="1798468.A2110_01225"/>
<reference evidence="2 3" key="1">
    <citation type="journal article" date="2016" name="Nat. Commun.">
        <title>Thousands of microbial genomes shed light on interconnected biogeochemical processes in an aquifer system.</title>
        <authorList>
            <person name="Anantharaman K."/>
            <person name="Brown C.T."/>
            <person name="Hug L.A."/>
            <person name="Sharon I."/>
            <person name="Castelle C.J."/>
            <person name="Probst A.J."/>
            <person name="Thomas B.C."/>
            <person name="Singh A."/>
            <person name="Wilkins M.J."/>
            <person name="Karaoz U."/>
            <person name="Brodie E.L."/>
            <person name="Williams K.H."/>
            <person name="Hubbard S.S."/>
            <person name="Banfield J.F."/>
        </authorList>
    </citation>
    <scope>NUCLEOTIDE SEQUENCE [LARGE SCALE GENOMIC DNA]</scope>
</reference>
<gene>
    <name evidence="2" type="ORF">A2110_01225</name>
</gene>
<name>A0A1F6BIP5_9BACT</name>
<organism evidence="2 3">
    <name type="scientific">Candidatus Jorgensenbacteria bacterium GWA1_54_12</name>
    <dbReference type="NCBI Taxonomy" id="1798468"/>
    <lineage>
        <taxon>Bacteria</taxon>
        <taxon>Candidatus Joergenseniibacteriota</taxon>
    </lineage>
</organism>
<feature type="transmembrane region" description="Helical" evidence="1">
    <location>
        <begin position="6"/>
        <end position="23"/>
    </location>
</feature>
<accession>A0A1F6BIP5</accession>
<evidence type="ECO:0000313" key="2">
    <source>
        <dbReference type="EMBL" id="OGG36806.1"/>
    </source>
</evidence>
<proteinExistence type="predicted"/>
<dbReference type="Proteomes" id="UP000176273">
    <property type="component" value="Unassembled WGS sequence"/>
</dbReference>
<keyword evidence="1" id="KW-0472">Membrane</keyword>
<evidence type="ECO:0000313" key="3">
    <source>
        <dbReference type="Proteomes" id="UP000176273"/>
    </source>
</evidence>
<keyword evidence="1" id="KW-0812">Transmembrane</keyword>
<sequence length="66" mass="7094">MILKFIIRIAVIIGIAALAYFIVTGKDAAEIVTPEGGEEETPSLTDLFKEGGALRNFIDRIKGSAE</sequence>
<keyword evidence="1" id="KW-1133">Transmembrane helix</keyword>
<dbReference type="EMBL" id="MFKH01000016">
    <property type="protein sequence ID" value="OGG36806.1"/>
    <property type="molecule type" value="Genomic_DNA"/>
</dbReference>
<evidence type="ECO:0000256" key="1">
    <source>
        <dbReference type="SAM" id="Phobius"/>
    </source>
</evidence>
<comment type="caution">
    <text evidence="2">The sequence shown here is derived from an EMBL/GenBank/DDBJ whole genome shotgun (WGS) entry which is preliminary data.</text>
</comment>
<dbReference type="AlphaFoldDB" id="A0A1F6BIP5"/>
<protein>
    <submittedName>
        <fullName evidence="2">Uncharacterized protein</fullName>
    </submittedName>
</protein>